<evidence type="ECO:0000313" key="9">
    <source>
        <dbReference type="EMBL" id="MBB4947147.1"/>
    </source>
</evidence>
<dbReference type="InterPro" id="IPR025966">
    <property type="entry name" value="OppC_N"/>
</dbReference>
<proteinExistence type="inferred from homology"/>
<dbReference type="SUPFAM" id="SSF161098">
    <property type="entry name" value="MetI-like"/>
    <property type="match status" value="1"/>
</dbReference>
<dbReference type="GO" id="GO:0005886">
    <property type="term" value="C:plasma membrane"/>
    <property type="evidence" value="ECO:0007669"/>
    <property type="project" value="UniProtKB-SubCell"/>
</dbReference>
<gene>
    <name evidence="9" type="ORF">F4556_002682</name>
</gene>
<evidence type="ECO:0000313" key="10">
    <source>
        <dbReference type="Proteomes" id="UP000573327"/>
    </source>
</evidence>
<dbReference type="PANTHER" id="PTHR43386">
    <property type="entry name" value="OLIGOPEPTIDE TRANSPORT SYSTEM PERMEASE PROTEIN APPC"/>
    <property type="match status" value="1"/>
</dbReference>
<feature type="transmembrane region" description="Helical" evidence="7">
    <location>
        <begin position="300"/>
        <end position="323"/>
    </location>
</feature>
<organism evidence="9 10">
    <name type="scientific">Kitasatospora gansuensis</name>
    <dbReference type="NCBI Taxonomy" id="258050"/>
    <lineage>
        <taxon>Bacteria</taxon>
        <taxon>Bacillati</taxon>
        <taxon>Actinomycetota</taxon>
        <taxon>Actinomycetes</taxon>
        <taxon>Kitasatosporales</taxon>
        <taxon>Streptomycetaceae</taxon>
        <taxon>Kitasatospora</taxon>
    </lineage>
</organism>
<feature type="domain" description="ABC transmembrane type-1" evidence="8">
    <location>
        <begin position="130"/>
        <end position="324"/>
    </location>
</feature>
<dbReference type="Gene3D" id="1.10.3720.10">
    <property type="entry name" value="MetI-like"/>
    <property type="match status" value="1"/>
</dbReference>
<evidence type="ECO:0000256" key="4">
    <source>
        <dbReference type="ARBA" id="ARBA00022692"/>
    </source>
</evidence>
<dbReference type="PROSITE" id="PS50928">
    <property type="entry name" value="ABC_TM1"/>
    <property type="match status" value="1"/>
</dbReference>
<dbReference type="InterPro" id="IPR035906">
    <property type="entry name" value="MetI-like_sf"/>
</dbReference>
<evidence type="ECO:0000256" key="6">
    <source>
        <dbReference type="ARBA" id="ARBA00023136"/>
    </source>
</evidence>
<keyword evidence="3" id="KW-1003">Cell membrane</keyword>
<keyword evidence="6 7" id="KW-0472">Membrane</keyword>
<keyword evidence="2 7" id="KW-0813">Transport</keyword>
<dbReference type="Proteomes" id="UP000573327">
    <property type="component" value="Unassembled WGS sequence"/>
</dbReference>
<keyword evidence="10" id="KW-1185">Reference proteome</keyword>
<dbReference type="GO" id="GO:0055085">
    <property type="term" value="P:transmembrane transport"/>
    <property type="evidence" value="ECO:0007669"/>
    <property type="project" value="InterPro"/>
</dbReference>
<dbReference type="InterPro" id="IPR000515">
    <property type="entry name" value="MetI-like"/>
</dbReference>
<accession>A0A7W7SBD7</accession>
<name>A0A7W7SBD7_9ACTN</name>
<dbReference type="AlphaFoldDB" id="A0A7W7SBD7"/>
<evidence type="ECO:0000256" key="1">
    <source>
        <dbReference type="ARBA" id="ARBA00004651"/>
    </source>
</evidence>
<feature type="transmembrane region" description="Helical" evidence="7">
    <location>
        <begin position="244"/>
        <end position="264"/>
    </location>
</feature>
<protein>
    <submittedName>
        <fullName evidence="9">ABC-type dipeptide/oligopeptide/nickel transport system permease subunit</fullName>
    </submittedName>
</protein>
<reference evidence="9 10" key="1">
    <citation type="submission" date="2020-08" db="EMBL/GenBank/DDBJ databases">
        <title>Sequencing the genomes of 1000 actinobacteria strains.</title>
        <authorList>
            <person name="Klenk H.-P."/>
        </authorList>
    </citation>
    <scope>NUCLEOTIDE SEQUENCE [LARGE SCALE GENOMIC DNA]</scope>
    <source>
        <strain evidence="9 10">DSM 44786</strain>
    </source>
</reference>
<dbReference type="CDD" id="cd06261">
    <property type="entry name" value="TM_PBP2"/>
    <property type="match status" value="1"/>
</dbReference>
<dbReference type="PANTHER" id="PTHR43386:SF6">
    <property type="entry name" value="ABC TRANSPORTER PERMEASE PROTEIN"/>
    <property type="match status" value="1"/>
</dbReference>
<comment type="caution">
    <text evidence="9">The sequence shown here is derived from an EMBL/GenBank/DDBJ whole genome shotgun (WGS) entry which is preliminary data.</text>
</comment>
<dbReference type="Pfam" id="PF00528">
    <property type="entry name" value="BPD_transp_1"/>
    <property type="match status" value="1"/>
</dbReference>
<evidence type="ECO:0000256" key="5">
    <source>
        <dbReference type="ARBA" id="ARBA00022989"/>
    </source>
</evidence>
<comment type="similarity">
    <text evidence="7">Belongs to the binding-protein-dependent transport system permease family.</text>
</comment>
<feature type="transmembrane region" description="Helical" evidence="7">
    <location>
        <begin position="63"/>
        <end position="84"/>
    </location>
</feature>
<feature type="transmembrane region" description="Helical" evidence="7">
    <location>
        <begin position="134"/>
        <end position="157"/>
    </location>
</feature>
<comment type="subcellular location">
    <subcellularLocation>
        <location evidence="1 7">Cell membrane</location>
        <topology evidence="1 7">Multi-pass membrane protein</topology>
    </subcellularLocation>
</comment>
<dbReference type="Pfam" id="PF12911">
    <property type="entry name" value="OppC_N"/>
    <property type="match status" value="1"/>
</dbReference>
<evidence type="ECO:0000256" key="3">
    <source>
        <dbReference type="ARBA" id="ARBA00022475"/>
    </source>
</evidence>
<feature type="transmembrane region" description="Helical" evidence="7">
    <location>
        <begin position="194"/>
        <end position="213"/>
    </location>
</feature>
<dbReference type="RefSeq" id="WP_184914697.1">
    <property type="nucleotide sequence ID" value="NZ_JACHJR010000001.1"/>
</dbReference>
<evidence type="ECO:0000256" key="7">
    <source>
        <dbReference type="RuleBase" id="RU363032"/>
    </source>
</evidence>
<dbReference type="EMBL" id="JACHJR010000001">
    <property type="protein sequence ID" value="MBB4947147.1"/>
    <property type="molecule type" value="Genomic_DNA"/>
</dbReference>
<keyword evidence="4 7" id="KW-0812">Transmembrane</keyword>
<evidence type="ECO:0000256" key="2">
    <source>
        <dbReference type="ARBA" id="ARBA00022448"/>
    </source>
</evidence>
<sequence>MPDVHDENDPKPLPPAVSSHLDYAGSQGLLVEQDTLMEPDPAKREEARSLWGDAWRDLRRRPIFLISAVLIVLLVIIAAFPGLFTNADPRQADLVHNYLRKPDWADIFGAGWFGYDGQGRSIYARVLYGARASIIVGVCVTLAVTVTGGLAGMLAGYFGGWVDAIISRIVDIFFGIPLLLGALVLLNAFTTRTVWSVVVALAFLGWTQIARVMRGAVLTVKQADYVVAGRALGAGTNRLMFRHILPNAIAPVIVVATIALGGYITAEATLSFLGIGLQDPTISWGVDISSAQKVIRTAPFALFFPAAALSVTVLAFIMMGDAVRDALDPKLR</sequence>
<feature type="transmembrane region" description="Helical" evidence="7">
    <location>
        <begin position="169"/>
        <end position="188"/>
    </location>
</feature>
<dbReference type="InterPro" id="IPR050366">
    <property type="entry name" value="BP-dependent_transpt_permease"/>
</dbReference>
<evidence type="ECO:0000259" key="8">
    <source>
        <dbReference type="PROSITE" id="PS50928"/>
    </source>
</evidence>
<keyword evidence="5 7" id="KW-1133">Transmembrane helix</keyword>